<reference evidence="3" key="1">
    <citation type="journal article" date="2020" name="Nat. Commun.">
        <title>Large-scale genome sequencing of mycorrhizal fungi provides insights into the early evolution of symbiotic traits.</title>
        <authorList>
            <person name="Miyauchi S."/>
            <person name="Kiss E."/>
            <person name="Kuo A."/>
            <person name="Drula E."/>
            <person name="Kohler A."/>
            <person name="Sanchez-Garcia M."/>
            <person name="Morin E."/>
            <person name="Andreopoulos B."/>
            <person name="Barry K.W."/>
            <person name="Bonito G."/>
            <person name="Buee M."/>
            <person name="Carver A."/>
            <person name="Chen C."/>
            <person name="Cichocki N."/>
            <person name="Clum A."/>
            <person name="Culley D."/>
            <person name="Crous P.W."/>
            <person name="Fauchery L."/>
            <person name="Girlanda M."/>
            <person name="Hayes R.D."/>
            <person name="Keri Z."/>
            <person name="LaButti K."/>
            <person name="Lipzen A."/>
            <person name="Lombard V."/>
            <person name="Magnuson J."/>
            <person name="Maillard F."/>
            <person name="Murat C."/>
            <person name="Nolan M."/>
            <person name="Ohm R.A."/>
            <person name="Pangilinan J."/>
            <person name="Pereira M.F."/>
            <person name="Perotto S."/>
            <person name="Peter M."/>
            <person name="Pfister S."/>
            <person name="Riley R."/>
            <person name="Sitrit Y."/>
            <person name="Stielow J.B."/>
            <person name="Szollosi G."/>
            <person name="Zifcakova L."/>
            <person name="Stursova M."/>
            <person name="Spatafora J.W."/>
            <person name="Tedersoo L."/>
            <person name="Vaario L.M."/>
            <person name="Yamada A."/>
            <person name="Yan M."/>
            <person name="Wang P."/>
            <person name="Xu J."/>
            <person name="Bruns T."/>
            <person name="Baldrian P."/>
            <person name="Vilgalys R."/>
            <person name="Dunand C."/>
            <person name="Henrissat B."/>
            <person name="Grigoriev I.V."/>
            <person name="Hibbett D."/>
            <person name="Nagy L.G."/>
            <person name="Martin F.M."/>
        </authorList>
    </citation>
    <scope>NUCLEOTIDE SEQUENCE</scope>
    <source>
        <strain evidence="3">UP504</strain>
    </source>
</reference>
<evidence type="ECO:0000256" key="2">
    <source>
        <dbReference type="ARBA" id="ARBA00022737"/>
    </source>
</evidence>
<comment type="caution">
    <text evidence="3">The sequence shown here is derived from an EMBL/GenBank/DDBJ whole genome shotgun (WGS) entry which is preliminary data.</text>
</comment>
<keyword evidence="1" id="KW-0853">WD repeat</keyword>
<dbReference type="Proteomes" id="UP000886523">
    <property type="component" value="Unassembled WGS sequence"/>
</dbReference>
<keyword evidence="4" id="KW-1185">Reference proteome</keyword>
<dbReference type="GO" id="GO:0030515">
    <property type="term" value="F:snoRNA binding"/>
    <property type="evidence" value="ECO:0007669"/>
    <property type="project" value="TreeGrafter"/>
</dbReference>
<proteinExistence type="predicted"/>
<dbReference type="GO" id="GO:0032040">
    <property type="term" value="C:small-subunit processome"/>
    <property type="evidence" value="ECO:0007669"/>
    <property type="project" value="TreeGrafter"/>
</dbReference>
<dbReference type="PANTHER" id="PTHR19853">
    <property type="entry name" value="WD REPEAT CONTAINING PROTEIN 3 WDR3"/>
    <property type="match status" value="1"/>
</dbReference>
<dbReference type="EMBL" id="MU129734">
    <property type="protein sequence ID" value="KAF9502684.1"/>
    <property type="molecule type" value="Genomic_DNA"/>
</dbReference>
<dbReference type="Gene3D" id="2.130.10.10">
    <property type="entry name" value="YVTN repeat-like/Quinoprotein amine dehydrogenase"/>
    <property type="match status" value="1"/>
</dbReference>
<dbReference type="GO" id="GO:0030490">
    <property type="term" value="P:maturation of SSU-rRNA"/>
    <property type="evidence" value="ECO:0007669"/>
    <property type="project" value="TreeGrafter"/>
</dbReference>
<keyword evidence="2" id="KW-0677">Repeat</keyword>
<evidence type="ECO:0000313" key="3">
    <source>
        <dbReference type="EMBL" id="KAF9502684.1"/>
    </source>
</evidence>
<accession>A0A9P6AAV0</accession>
<organism evidence="3 4">
    <name type="scientific">Hydnum rufescens UP504</name>
    <dbReference type="NCBI Taxonomy" id="1448309"/>
    <lineage>
        <taxon>Eukaryota</taxon>
        <taxon>Fungi</taxon>
        <taxon>Dikarya</taxon>
        <taxon>Basidiomycota</taxon>
        <taxon>Agaricomycotina</taxon>
        <taxon>Agaricomycetes</taxon>
        <taxon>Cantharellales</taxon>
        <taxon>Hydnaceae</taxon>
        <taxon>Hydnum</taxon>
    </lineage>
</organism>
<dbReference type="GO" id="GO:0034388">
    <property type="term" value="C:Pwp2p-containing subcomplex of 90S preribosome"/>
    <property type="evidence" value="ECO:0007669"/>
    <property type="project" value="TreeGrafter"/>
</dbReference>
<dbReference type="InterPro" id="IPR051570">
    <property type="entry name" value="TBC1_cilium_biogenesis"/>
</dbReference>
<sequence>MHVRPDGKALVTGSADKNTKFLEIETKTSDTARISFHSKNNVALVHIKTLKMTNDILVVEHSPDGRLLAVALLDLTVKVFY</sequence>
<dbReference type="InterPro" id="IPR015943">
    <property type="entry name" value="WD40/YVTN_repeat-like_dom_sf"/>
</dbReference>
<dbReference type="AlphaFoldDB" id="A0A9P6AAV0"/>
<name>A0A9P6AAV0_9AGAM</name>
<evidence type="ECO:0000313" key="4">
    <source>
        <dbReference type="Proteomes" id="UP000886523"/>
    </source>
</evidence>
<evidence type="ECO:0000256" key="1">
    <source>
        <dbReference type="ARBA" id="ARBA00022574"/>
    </source>
</evidence>
<dbReference type="SUPFAM" id="SSF117289">
    <property type="entry name" value="Nucleoporin domain"/>
    <property type="match status" value="1"/>
</dbReference>
<dbReference type="OrthoDB" id="407922at2759"/>
<gene>
    <name evidence="3" type="ORF">BS47DRAFT_1466384</name>
</gene>
<dbReference type="PANTHER" id="PTHR19853:SF0">
    <property type="entry name" value="WD REPEAT-CONTAINING PROTEIN 3"/>
    <property type="match status" value="1"/>
</dbReference>
<protein>
    <submittedName>
        <fullName evidence="3">Uncharacterized protein</fullName>
    </submittedName>
</protein>